<comment type="caution">
    <text evidence="2">The sequence shown here is derived from an EMBL/GenBank/DDBJ whole genome shotgun (WGS) entry which is preliminary data.</text>
</comment>
<feature type="non-terminal residue" evidence="2">
    <location>
        <position position="1"/>
    </location>
</feature>
<feature type="transmembrane region" description="Helical" evidence="1">
    <location>
        <begin position="45"/>
        <end position="64"/>
    </location>
</feature>
<evidence type="ECO:0000256" key="1">
    <source>
        <dbReference type="SAM" id="Phobius"/>
    </source>
</evidence>
<gene>
    <name evidence="2" type="ORF">S03H2_35530</name>
</gene>
<name>X1GVZ5_9ZZZZ</name>
<feature type="transmembrane region" description="Helical" evidence="1">
    <location>
        <begin position="76"/>
        <end position="101"/>
    </location>
</feature>
<evidence type="ECO:0000313" key="2">
    <source>
        <dbReference type="EMBL" id="GAH48995.1"/>
    </source>
</evidence>
<dbReference type="AlphaFoldDB" id="X1GVZ5"/>
<sequence>ASFAGKCDIVAHTLRRTATSLFLPYLLLLLAISFVSASAMTTITWWLVAFGLLAAVSPLARVVVSRYRTPIKLFRHLSQVTCAYVSFYLHTTIAILAFIVARRAHFIVTAAKVKEKAGKRRGFRETISRLNPNSKPMVSASIIFALLLVAGAIYSLNLALLGLALAMVSPMLQGSFGWKQKPAEATAWLALLLIFSGAVLGPLGVVGPQWQCLVPAGLSVMIRT</sequence>
<reference evidence="2" key="1">
    <citation type="journal article" date="2014" name="Front. Microbiol.">
        <title>High frequency of phylogenetically diverse reductive dehalogenase-homologous genes in deep subseafloor sedimentary metagenomes.</title>
        <authorList>
            <person name="Kawai M."/>
            <person name="Futagami T."/>
            <person name="Toyoda A."/>
            <person name="Takaki Y."/>
            <person name="Nishi S."/>
            <person name="Hori S."/>
            <person name="Arai W."/>
            <person name="Tsubouchi T."/>
            <person name="Morono Y."/>
            <person name="Uchiyama I."/>
            <person name="Ito T."/>
            <person name="Fujiyama A."/>
            <person name="Inagaki F."/>
            <person name="Takami H."/>
        </authorList>
    </citation>
    <scope>NUCLEOTIDE SEQUENCE</scope>
    <source>
        <strain evidence="2">Expedition CK06-06</strain>
    </source>
</reference>
<keyword evidence="1" id="KW-0812">Transmembrane</keyword>
<proteinExistence type="predicted"/>
<feature type="transmembrane region" description="Helical" evidence="1">
    <location>
        <begin position="187"/>
        <end position="205"/>
    </location>
</feature>
<dbReference type="EMBL" id="BARU01021741">
    <property type="protein sequence ID" value="GAH48995.1"/>
    <property type="molecule type" value="Genomic_DNA"/>
</dbReference>
<feature type="transmembrane region" description="Helical" evidence="1">
    <location>
        <begin position="21"/>
        <end position="39"/>
    </location>
</feature>
<protein>
    <submittedName>
        <fullName evidence="2">Uncharacterized protein</fullName>
    </submittedName>
</protein>
<keyword evidence="1" id="KW-1133">Transmembrane helix</keyword>
<feature type="transmembrane region" description="Helical" evidence="1">
    <location>
        <begin position="142"/>
        <end position="166"/>
    </location>
</feature>
<keyword evidence="1" id="KW-0472">Membrane</keyword>
<accession>X1GVZ5</accession>
<organism evidence="2">
    <name type="scientific">marine sediment metagenome</name>
    <dbReference type="NCBI Taxonomy" id="412755"/>
    <lineage>
        <taxon>unclassified sequences</taxon>
        <taxon>metagenomes</taxon>
        <taxon>ecological metagenomes</taxon>
    </lineage>
</organism>